<keyword evidence="2" id="KW-0472">Membrane</keyword>
<dbReference type="Pfam" id="PF04087">
    <property type="entry name" value="DUF389"/>
    <property type="match status" value="1"/>
</dbReference>
<dbReference type="InterPro" id="IPR005240">
    <property type="entry name" value="DUF389"/>
</dbReference>
<evidence type="ECO:0000313" key="3">
    <source>
        <dbReference type="EMBL" id="RCW33932.1"/>
    </source>
</evidence>
<evidence type="ECO:0000256" key="1">
    <source>
        <dbReference type="SAM" id="MobiDB-lite"/>
    </source>
</evidence>
<sequence length="341" mass="36924">MALRLMQVVVPADEKDKLHSLIRGESRIESWDQTIDEKRYKLSILLAVDDSEHLITKLEHHFSNTGTFRIVLYPVEATIPRPDAPDLERERGTAKENAKKEGKGRISREELYHDLVDSTRLSWVFIILMLSSTIVAATGLLRNSEAIIIGSMVIAPLLGPNVALSLATTLADFHLAKNALKVTFAGIGISLLFAISLGILLEIDPSAPQIATRTEPNLGDIGLSLASGIAGALAFTTGVASALVGVMVAVALLPPLVVLGMLIGAGYWDAATGALFLLFINIICINLSGVLTFVVQGIKPASWDKEGQARNTSRAAISVWIFLLLILIFALYYSHLNFDFL</sequence>
<feature type="transmembrane region" description="Helical" evidence="2">
    <location>
        <begin position="182"/>
        <end position="201"/>
    </location>
</feature>
<evidence type="ECO:0000256" key="2">
    <source>
        <dbReference type="SAM" id="Phobius"/>
    </source>
</evidence>
<name>A0A368UYM0_9BACT</name>
<protein>
    <submittedName>
        <fullName evidence="3">Putative hydrophobic protein (TIGR00341 family)</fullName>
    </submittedName>
</protein>
<feature type="region of interest" description="Disordered" evidence="1">
    <location>
        <begin position="82"/>
        <end position="103"/>
    </location>
</feature>
<comment type="caution">
    <text evidence="3">The sequence shown here is derived from an EMBL/GenBank/DDBJ whole genome shotgun (WGS) entry which is preliminary data.</text>
</comment>
<feature type="transmembrane region" description="Helical" evidence="2">
    <location>
        <begin position="121"/>
        <end position="141"/>
    </location>
</feature>
<dbReference type="PANTHER" id="PTHR20992:SF9">
    <property type="entry name" value="AT15442P-RELATED"/>
    <property type="match status" value="1"/>
</dbReference>
<feature type="compositionally biased region" description="Basic and acidic residues" evidence="1">
    <location>
        <begin position="83"/>
        <end position="103"/>
    </location>
</feature>
<keyword evidence="2" id="KW-1133">Transmembrane helix</keyword>
<proteinExistence type="predicted"/>
<keyword evidence="2" id="KW-0812">Transmembrane</keyword>
<dbReference type="AlphaFoldDB" id="A0A368UYM0"/>
<feature type="transmembrane region" description="Helical" evidence="2">
    <location>
        <begin position="274"/>
        <end position="295"/>
    </location>
</feature>
<feature type="transmembrane region" description="Helical" evidence="2">
    <location>
        <begin position="246"/>
        <end position="268"/>
    </location>
</feature>
<dbReference type="Proteomes" id="UP000252733">
    <property type="component" value="Unassembled WGS sequence"/>
</dbReference>
<keyword evidence="4" id="KW-1185">Reference proteome</keyword>
<gene>
    <name evidence="3" type="ORF">DFO77_11296</name>
</gene>
<organism evidence="3 4">
    <name type="scientific">Marinilabilia salmonicolor</name>
    <dbReference type="NCBI Taxonomy" id="989"/>
    <lineage>
        <taxon>Bacteria</taxon>
        <taxon>Pseudomonadati</taxon>
        <taxon>Bacteroidota</taxon>
        <taxon>Bacteroidia</taxon>
        <taxon>Marinilabiliales</taxon>
        <taxon>Marinilabiliaceae</taxon>
        <taxon>Marinilabilia</taxon>
    </lineage>
</organism>
<accession>A0A368UYM0</accession>
<feature type="transmembrane region" description="Helical" evidence="2">
    <location>
        <begin position="221"/>
        <end position="239"/>
    </location>
</feature>
<dbReference type="EMBL" id="QPIZ01000012">
    <property type="protein sequence ID" value="RCW33932.1"/>
    <property type="molecule type" value="Genomic_DNA"/>
</dbReference>
<evidence type="ECO:0000313" key="4">
    <source>
        <dbReference type="Proteomes" id="UP000252733"/>
    </source>
</evidence>
<feature type="transmembrane region" description="Helical" evidence="2">
    <location>
        <begin position="315"/>
        <end position="333"/>
    </location>
</feature>
<dbReference type="NCBIfam" id="TIGR00341">
    <property type="entry name" value="TIGR00341 family protein"/>
    <property type="match status" value="1"/>
</dbReference>
<reference evidence="3 4" key="1">
    <citation type="submission" date="2018-07" db="EMBL/GenBank/DDBJ databases">
        <title>Freshwater and sediment microbial communities from various areas in North America, analyzing microbe dynamics in response to fracking.</title>
        <authorList>
            <person name="Lamendella R."/>
        </authorList>
    </citation>
    <scope>NUCLEOTIDE SEQUENCE [LARGE SCALE GENOMIC DNA]</scope>
    <source>
        <strain evidence="3 4">160A</strain>
    </source>
</reference>
<dbReference type="RefSeq" id="WP_258861605.1">
    <property type="nucleotide sequence ID" value="NZ_QPIZ01000012.1"/>
</dbReference>
<feature type="transmembrane region" description="Helical" evidence="2">
    <location>
        <begin position="147"/>
        <end position="170"/>
    </location>
</feature>
<dbReference type="PANTHER" id="PTHR20992">
    <property type="entry name" value="AT15442P-RELATED"/>
    <property type="match status" value="1"/>
</dbReference>